<protein>
    <recommendedName>
        <fullName evidence="3">J domain-containing protein</fullName>
    </recommendedName>
</protein>
<dbReference type="GO" id="GO:0006413">
    <property type="term" value="P:translational initiation"/>
    <property type="evidence" value="ECO:0007669"/>
    <property type="project" value="TreeGrafter"/>
</dbReference>
<dbReference type="InterPro" id="IPR036869">
    <property type="entry name" value="J_dom_sf"/>
</dbReference>
<dbReference type="EMBL" id="BPWL01000003">
    <property type="protein sequence ID" value="GJJ08381.1"/>
    <property type="molecule type" value="Genomic_DNA"/>
</dbReference>
<dbReference type="GO" id="GO:0005829">
    <property type="term" value="C:cytosol"/>
    <property type="evidence" value="ECO:0007669"/>
    <property type="project" value="TreeGrafter"/>
</dbReference>
<feature type="region of interest" description="Disordered" evidence="2">
    <location>
        <begin position="166"/>
        <end position="195"/>
    </location>
</feature>
<dbReference type="InterPro" id="IPR001623">
    <property type="entry name" value="DnaJ_domain"/>
</dbReference>
<dbReference type="Gene3D" id="1.10.287.110">
    <property type="entry name" value="DnaJ domain"/>
    <property type="match status" value="1"/>
</dbReference>
<dbReference type="PROSITE" id="PS00636">
    <property type="entry name" value="DNAJ_1"/>
    <property type="match status" value="1"/>
</dbReference>
<dbReference type="GO" id="GO:0006457">
    <property type="term" value="P:protein folding"/>
    <property type="evidence" value="ECO:0007669"/>
    <property type="project" value="InterPro"/>
</dbReference>
<dbReference type="PROSITE" id="PS50076">
    <property type="entry name" value="DNAJ_2"/>
    <property type="match status" value="1"/>
</dbReference>
<dbReference type="InterPro" id="IPR008971">
    <property type="entry name" value="HSP40/DnaJ_pept-bd"/>
</dbReference>
<accession>A0AAV5A5U5</accession>
<dbReference type="Pfam" id="PF01556">
    <property type="entry name" value="DnaJ_C"/>
    <property type="match status" value="1"/>
</dbReference>
<dbReference type="CDD" id="cd06257">
    <property type="entry name" value="DnaJ"/>
    <property type="match status" value="1"/>
</dbReference>
<evidence type="ECO:0000313" key="5">
    <source>
        <dbReference type="Proteomes" id="UP001050691"/>
    </source>
</evidence>
<keyword evidence="5" id="KW-1185">Reference proteome</keyword>
<evidence type="ECO:0000256" key="1">
    <source>
        <dbReference type="ARBA" id="ARBA00023186"/>
    </source>
</evidence>
<keyword evidence="1" id="KW-0143">Chaperone</keyword>
<gene>
    <name evidence="4" type="ORF">Clacol_002595</name>
</gene>
<dbReference type="FunFam" id="2.60.260.20:FF:000015">
    <property type="entry name" value="Heat shock protein 40"/>
    <property type="match status" value="1"/>
</dbReference>
<evidence type="ECO:0000256" key="2">
    <source>
        <dbReference type="SAM" id="MobiDB-lite"/>
    </source>
</evidence>
<proteinExistence type="predicted"/>
<feature type="domain" description="J" evidence="3">
    <location>
        <begin position="4"/>
        <end position="69"/>
    </location>
</feature>
<dbReference type="SMART" id="SM00271">
    <property type="entry name" value="DnaJ"/>
    <property type="match status" value="1"/>
</dbReference>
<dbReference type="PRINTS" id="PR00625">
    <property type="entry name" value="JDOMAIN"/>
</dbReference>
<dbReference type="GO" id="GO:0051082">
    <property type="term" value="F:unfolded protein binding"/>
    <property type="evidence" value="ECO:0007669"/>
    <property type="project" value="InterPro"/>
</dbReference>
<reference evidence="4" key="1">
    <citation type="submission" date="2021-10" db="EMBL/GenBank/DDBJ databases">
        <title>De novo Genome Assembly of Clathrus columnatus (Basidiomycota, Fungi) Using Illumina and Nanopore Sequence Data.</title>
        <authorList>
            <person name="Ogiso-Tanaka E."/>
            <person name="Itagaki H."/>
            <person name="Hosoya T."/>
            <person name="Hosaka K."/>
        </authorList>
    </citation>
    <scope>NUCLEOTIDE SEQUENCE</scope>
    <source>
        <strain evidence="4">MO-923</strain>
    </source>
</reference>
<dbReference type="AlphaFoldDB" id="A0AAV5A5U5"/>
<comment type="caution">
    <text evidence="4">The sequence shown here is derived from an EMBL/GenBank/DDBJ whole genome shotgun (WGS) entry which is preliminary data.</text>
</comment>
<dbReference type="FunFam" id="2.60.260.20:FF:000013">
    <property type="entry name" value="DnaJ subfamily B member 11"/>
    <property type="match status" value="1"/>
</dbReference>
<dbReference type="Gene3D" id="2.60.260.20">
    <property type="entry name" value="Urease metallochaperone UreE, N-terminal domain"/>
    <property type="match status" value="2"/>
</dbReference>
<dbReference type="SUPFAM" id="SSF49493">
    <property type="entry name" value="HSP40/DnaJ peptide-binding domain"/>
    <property type="match status" value="2"/>
</dbReference>
<dbReference type="InterPro" id="IPR018253">
    <property type="entry name" value="DnaJ_domain_CS"/>
</dbReference>
<dbReference type="InterPro" id="IPR002939">
    <property type="entry name" value="DnaJ_C"/>
</dbReference>
<dbReference type="GO" id="GO:0051087">
    <property type="term" value="F:protein-folding chaperone binding"/>
    <property type="evidence" value="ECO:0007669"/>
    <property type="project" value="TreeGrafter"/>
</dbReference>
<organism evidence="4 5">
    <name type="scientific">Clathrus columnatus</name>
    <dbReference type="NCBI Taxonomy" id="1419009"/>
    <lineage>
        <taxon>Eukaryota</taxon>
        <taxon>Fungi</taxon>
        <taxon>Dikarya</taxon>
        <taxon>Basidiomycota</taxon>
        <taxon>Agaricomycotina</taxon>
        <taxon>Agaricomycetes</taxon>
        <taxon>Phallomycetidae</taxon>
        <taxon>Phallales</taxon>
        <taxon>Clathraceae</taxon>
        <taxon>Clathrus</taxon>
    </lineage>
</organism>
<dbReference type="SUPFAM" id="SSF46565">
    <property type="entry name" value="Chaperone J-domain"/>
    <property type="match status" value="1"/>
</dbReference>
<evidence type="ECO:0000259" key="3">
    <source>
        <dbReference type="PROSITE" id="PS50076"/>
    </source>
</evidence>
<sequence length="370" mass="39303">MGKDYYAVLGISKDADEETIKKAYKKMALKWHPDRNAGKEEASQKFKEISEAFEALSDKNKRTVYDQFGEEGLKGGAPPPGGQGFAGGFPEGAFGGFPGGGGARTFTFTTGGGGFNPKDPNTVFEQIFGSAFGGGLGRGFDEDDDMSGGGGARFTNIFGMPGGFGGMGGMPRKRPSHPHAASPSTPNGGPGSLEVTRPLKVSLEDLYTGTTKKLKVGRKLLSGGTEEKILEVEVQPGWKAGTKIRFPNAGNEQASGESQDVVFVIEEKPHPRFTRDGHDLITTLDLPLVDALTGSGGSKTIDALDGRKVRVPLTSGIVKPGSETRVSGEGMPIRKAGTTKSRGDLLVKWNVVFPDRLTPNQKEELRKILK</sequence>
<dbReference type="InterPro" id="IPR051339">
    <property type="entry name" value="DnaJ_subfamily_B"/>
</dbReference>
<name>A0AAV5A5U5_9AGAM</name>
<dbReference type="Pfam" id="PF00226">
    <property type="entry name" value="DnaJ"/>
    <property type="match status" value="1"/>
</dbReference>
<dbReference type="Proteomes" id="UP001050691">
    <property type="component" value="Unassembled WGS sequence"/>
</dbReference>
<dbReference type="PANTHER" id="PTHR24078">
    <property type="entry name" value="DNAJ HOMOLOG SUBFAMILY C MEMBER"/>
    <property type="match status" value="1"/>
</dbReference>
<dbReference type="CDD" id="cd10747">
    <property type="entry name" value="DnaJ_C"/>
    <property type="match status" value="1"/>
</dbReference>
<evidence type="ECO:0000313" key="4">
    <source>
        <dbReference type="EMBL" id="GJJ08381.1"/>
    </source>
</evidence>
<dbReference type="PANTHER" id="PTHR24078:SF553">
    <property type="entry name" value="DNAJ HOMOLOG SUBFAMILY B MEMBER 5"/>
    <property type="match status" value="1"/>
</dbReference>